<proteinExistence type="predicted"/>
<organism evidence="2 3">
    <name type="scientific">Rhodococcus ruber</name>
    <dbReference type="NCBI Taxonomy" id="1830"/>
    <lineage>
        <taxon>Bacteria</taxon>
        <taxon>Bacillati</taxon>
        <taxon>Actinomycetota</taxon>
        <taxon>Actinomycetes</taxon>
        <taxon>Mycobacteriales</taxon>
        <taxon>Nocardiaceae</taxon>
        <taxon>Rhodococcus</taxon>
    </lineage>
</organism>
<dbReference type="Gene3D" id="3.40.630.30">
    <property type="match status" value="1"/>
</dbReference>
<dbReference type="PANTHER" id="PTHR39173">
    <property type="entry name" value="ACETYLTRANSFERASE"/>
    <property type="match status" value="1"/>
</dbReference>
<sequence length="168" mass="18276">MSGALRAGGMALVHPSHDLRDAWLDCRIEWGPGLHEDGFGLTEDDDVDSAQGFSDWIDRIRSDSDCTYRWMVEGRRVVGGIAVRHGSAAEIERLGHLGYGVRPSDRGRGVATQALVDMLEVASEIGLSELTAVCEVDNRASVATLEGAGGELLDRHGATVRYRIRFAR</sequence>
<reference evidence="2" key="1">
    <citation type="submission" date="2022-12" db="EMBL/GenBank/DDBJ databases">
        <authorList>
            <person name="Krivoruchko A.V."/>
            <person name="Elkin A."/>
        </authorList>
    </citation>
    <scope>NUCLEOTIDE SEQUENCE</scope>
    <source>
        <strain evidence="2">IEGM 1391</strain>
    </source>
</reference>
<dbReference type="EC" id="2.3.1.-" evidence="2"/>
<gene>
    <name evidence="2" type="ORF">O4220_01235</name>
</gene>
<dbReference type="PANTHER" id="PTHR39173:SF1">
    <property type="entry name" value="ACETYLTRANSFERASE"/>
    <property type="match status" value="1"/>
</dbReference>
<comment type="caution">
    <text evidence="2">The sequence shown here is derived from an EMBL/GenBank/DDBJ whole genome shotgun (WGS) entry which is preliminary data.</text>
</comment>
<name>A0ABT4M968_9NOCA</name>
<dbReference type="RefSeq" id="WP_269601730.1">
    <property type="nucleotide sequence ID" value="NZ_JAPWIJ010000001.1"/>
</dbReference>
<accession>A0ABT4M968</accession>
<dbReference type="EMBL" id="JAPWIJ010000001">
    <property type="protein sequence ID" value="MCZ4517120.1"/>
    <property type="molecule type" value="Genomic_DNA"/>
</dbReference>
<dbReference type="InterPro" id="IPR000182">
    <property type="entry name" value="GNAT_dom"/>
</dbReference>
<feature type="domain" description="N-acetyltransferase" evidence="1">
    <location>
        <begin position="10"/>
        <end position="168"/>
    </location>
</feature>
<dbReference type="PROSITE" id="PS51186">
    <property type="entry name" value="GNAT"/>
    <property type="match status" value="1"/>
</dbReference>
<evidence type="ECO:0000259" key="1">
    <source>
        <dbReference type="PROSITE" id="PS51186"/>
    </source>
</evidence>
<dbReference type="InterPro" id="IPR016181">
    <property type="entry name" value="Acyl_CoA_acyltransferase"/>
</dbReference>
<keyword evidence="2" id="KW-0808">Transferase</keyword>
<protein>
    <submittedName>
        <fullName evidence="2">GNAT family N-acetyltransferase</fullName>
        <ecNumber evidence="2">2.3.1.-</ecNumber>
    </submittedName>
</protein>
<evidence type="ECO:0000313" key="3">
    <source>
        <dbReference type="Proteomes" id="UP001081071"/>
    </source>
</evidence>
<keyword evidence="3" id="KW-1185">Reference proteome</keyword>
<dbReference type="SUPFAM" id="SSF55729">
    <property type="entry name" value="Acyl-CoA N-acyltransferases (Nat)"/>
    <property type="match status" value="1"/>
</dbReference>
<dbReference type="Proteomes" id="UP001081071">
    <property type="component" value="Unassembled WGS sequence"/>
</dbReference>
<keyword evidence="2" id="KW-0012">Acyltransferase</keyword>
<evidence type="ECO:0000313" key="2">
    <source>
        <dbReference type="EMBL" id="MCZ4517120.1"/>
    </source>
</evidence>
<dbReference type="Pfam" id="PF13302">
    <property type="entry name" value="Acetyltransf_3"/>
    <property type="match status" value="1"/>
</dbReference>
<dbReference type="GO" id="GO:0016746">
    <property type="term" value="F:acyltransferase activity"/>
    <property type="evidence" value="ECO:0007669"/>
    <property type="project" value="UniProtKB-KW"/>
</dbReference>